<feature type="transmembrane region" description="Helical" evidence="5">
    <location>
        <begin position="20"/>
        <end position="42"/>
    </location>
</feature>
<keyword evidence="7" id="KW-1185">Reference proteome</keyword>
<keyword evidence="3 5" id="KW-1133">Transmembrane helix</keyword>
<reference evidence="7" key="1">
    <citation type="submission" date="2017-01" db="EMBL/GenBank/DDBJ databases">
        <authorList>
            <person name="Varghese N."/>
            <person name="Submissions S."/>
        </authorList>
    </citation>
    <scope>NUCLEOTIDE SEQUENCE [LARGE SCALE GENOMIC DNA]</scope>
    <source>
        <strain evidence="7">LP100</strain>
    </source>
</reference>
<dbReference type="InterPro" id="IPR002797">
    <property type="entry name" value="Polysacc_synth"/>
</dbReference>
<feature type="transmembrane region" description="Helical" evidence="5">
    <location>
        <begin position="263"/>
        <end position="282"/>
    </location>
</feature>
<dbReference type="AlphaFoldDB" id="A0A1R3WEW6"/>
<evidence type="ECO:0000313" key="7">
    <source>
        <dbReference type="Proteomes" id="UP000187181"/>
    </source>
</evidence>
<feature type="transmembrane region" description="Helical" evidence="5">
    <location>
        <begin position="302"/>
        <end position="330"/>
    </location>
</feature>
<dbReference type="InterPro" id="IPR052556">
    <property type="entry name" value="PolySynth_Transporter"/>
</dbReference>
<evidence type="ECO:0000256" key="1">
    <source>
        <dbReference type="ARBA" id="ARBA00004141"/>
    </source>
</evidence>
<evidence type="ECO:0000313" key="6">
    <source>
        <dbReference type="EMBL" id="SIT76487.1"/>
    </source>
</evidence>
<feature type="transmembrane region" description="Helical" evidence="5">
    <location>
        <begin position="223"/>
        <end position="243"/>
    </location>
</feature>
<organism evidence="6 7">
    <name type="scientific">Pontibacter indicus</name>
    <dbReference type="NCBI Taxonomy" id="1317125"/>
    <lineage>
        <taxon>Bacteria</taxon>
        <taxon>Pseudomonadati</taxon>
        <taxon>Bacteroidota</taxon>
        <taxon>Cytophagia</taxon>
        <taxon>Cytophagales</taxon>
        <taxon>Hymenobacteraceae</taxon>
        <taxon>Pontibacter</taxon>
    </lineage>
</organism>
<dbReference type="STRING" id="1317125.SAMN05444128_0346"/>
<keyword evidence="2 5" id="KW-0812">Transmembrane</keyword>
<protein>
    <submittedName>
        <fullName evidence="6">Polysaccharide transporter, PST family</fullName>
    </submittedName>
</protein>
<proteinExistence type="predicted"/>
<feature type="transmembrane region" description="Helical" evidence="5">
    <location>
        <begin position="126"/>
        <end position="145"/>
    </location>
</feature>
<feature type="transmembrane region" description="Helical" evidence="5">
    <location>
        <begin position="374"/>
        <end position="391"/>
    </location>
</feature>
<evidence type="ECO:0000256" key="4">
    <source>
        <dbReference type="ARBA" id="ARBA00023136"/>
    </source>
</evidence>
<dbReference type="PANTHER" id="PTHR43424:SF1">
    <property type="entry name" value="LOCUS PUTATIVE PROTEIN 1-RELATED"/>
    <property type="match status" value="1"/>
</dbReference>
<dbReference type="EMBL" id="FTPP01000001">
    <property type="protein sequence ID" value="SIT76487.1"/>
    <property type="molecule type" value="Genomic_DNA"/>
</dbReference>
<evidence type="ECO:0000256" key="3">
    <source>
        <dbReference type="ARBA" id="ARBA00022989"/>
    </source>
</evidence>
<evidence type="ECO:0000256" key="2">
    <source>
        <dbReference type="ARBA" id="ARBA00022692"/>
    </source>
</evidence>
<dbReference type="PANTHER" id="PTHR43424">
    <property type="entry name" value="LOCUS PUTATIVE PROTEIN 1-RELATED"/>
    <property type="match status" value="1"/>
</dbReference>
<gene>
    <name evidence="6" type="ORF">SAMN05444128_0346</name>
</gene>
<dbReference type="Proteomes" id="UP000187181">
    <property type="component" value="Unassembled WGS sequence"/>
</dbReference>
<dbReference type="Pfam" id="PF01943">
    <property type="entry name" value="Polysacc_synt"/>
    <property type="match status" value="1"/>
</dbReference>
<evidence type="ECO:0000256" key="5">
    <source>
        <dbReference type="SAM" id="Phobius"/>
    </source>
</evidence>
<feature type="transmembrane region" description="Helical" evidence="5">
    <location>
        <begin position="342"/>
        <end position="362"/>
    </location>
</feature>
<feature type="transmembrane region" description="Helical" evidence="5">
    <location>
        <begin position="397"/>
        <end position="415"/>
    </location>
</feature>
<name>A0A1R3WEW6_9BACT</name>
<sequence length="438" mass="48123">MTTIVNKVLELRSSKIATNILWLLFDKGLRMGSGLIIGIWIARYLGPEQFGKLNYGQAFIAIFSAFVSLGLDTTLVKEIVSGEHEKHKLLGTGFLLRLTGAIVALAVVIASSFALDYEADPQSFTIIVILGFSLVFQSVDVVDLYLQAHLKSKISVILKNSALVLSSLFKVYLLLNDYPVSYFAFAILLDIGLAALFLLGYAYKGLAIKIATWKWDTAIARSLMQSSWPLVISALTVIAYMRIDQLMIKNMLGSVSVGNYSAAVRITELFSILPVVITNSMFPSLVNASKDTLLYHSRLAKLYSILIYSSFALAIVTTVLSPIIISLLYGQQYQDAIPVLRIHVWSTVFIFLGVASSQQLVIEGKSKETLYRTILGLTSNIILNIILIPAYGINGVATATLISYAISSFLSNFIFKSTRSINLLYLKAILSVKGRNNA</sequence>
<feature type="transmembrane region" description="Helical" evidence="5">
    <location>
        <begin position="181"/>
        <end position="203"/>
    </location>
</feature>
<comment type="subcellular location">
    <subcellularLocation>
        <location evidence="1">Membrane</location>
        <topology evidence="1">Multi-pass membrane protein</topology>
    </subcellularLocation>
</comment>
<feature type="transmembrane region" description="Helical" evidence="5">
    <location>
        <begin position="157"/>
        <end position="175"/>
    </location>
</feature>
<dbReference type="GO" id="GO:0016020">
    <property type="term" value="C:membrane"/>
    <property type="evidence" value="ECO:0007669"/>
    <property type="project" value="UniProtKB-SubCell"/>
</dbReference>
<feature type="transmembrane region" description="Helical" evidence="5">
    <location>
        <begin position="54"/>
        <end position="73"/>
    </location>
</feature>
<feature type="transmembrane region" description="Helical" evidence="5">
    <location>
        <begin position="94"/>
        <end position="114"/>
    </location>
</feature>
<accession>A0A1R3WEW6</accession>
<dbReference type="OrthoDB" id="9770347at2"/>
<dbReference type="RefSeq" id="WP_076665777.1">
    <property type="nucleotide sequence ID" value="NZ_FTPP01000001.1"/>
</dbReference>
<keyword evidence="4 5" id="KW-0472">Membrane</keyword>
<dbReference type="CDD" id="cd13128">
    <property type="entry name" value="MATE_Wzx_like"/>
    <property type="match status" value="1"/>
</dbReference>